<dbReference type="SUPFAM" id="SSF56935">
    <property type="entry name" value="Porins"/>
    <property type="match status" value="1"/>
</dbReference>
<dbReference type="OrthoDB" id="6679728at2"/>
<accession>A0A3A1WQT1</accession>
<proteinExistence type="predicted"/>
<name>A0A3A1WQT1_9HYPH</name>
<dbReference type="EMBL" id="QYRN01000001">
    <property type="protein sequence ID" value="RIY03423.1"/>
    <property type="molecule type" value="Genomic_DNA"/>
</dbReference>
<feature type="signal peptide" evidence="1">
    <location>
        <begin position="1"/>
        <end position="24"/>
    </location>
</feature>
<dbReference type="Proteomes" id="UP000265750">
    <property type="component" value="Unassembled WGS sequence"/>
</dbReference>
<protein>
    <submittedName>
        <fullName evidence="2">Long-chain fatty acid transporter</fullName>
    </submittedName>
</protein>
<comment type="caution">
    <text evidence="2">The sequence shown here is derived from an EMBL/GenBank/DDBJ whole genome shotgun (WGS) entry which is preliminary data.</text>
</comment>
<feature type="chain" id="PRO_5017191462" evidence="1">
    <location>
        <begin position="25"/>
        <end position="450"/>
    </location>
</feature>
<keyword evidence="3" id="KW-1185">Reference proteome</keyword>
<keyword evidence="1" id="KW-0732">Signal</keyword>
<reference evidence="3" key="1">
    <citation type="submission" date="2018-09" db="EMBL/GenBank/DDBJ databases">
        <authorList>
            <person name="Tuo L."/>
        </authorList>
    </citation>
    <scope>NUCLEOTIDE SEQUENCE [LARGE SCALE GENOMIC DNA]</scope>
    <source>
        <strain evidence="3">M2BS4Y-1</strain>
    </source>
</reference>
<dbReference type="RefSeq" id="WP_119538081.1">
    <property type="nucleotide sequence ID" value="NZ_QYRN01000001.1"/>
</dbReference>
<gene>
    <name evidence="2" type="ORF">D3218_01290</name>
</gene>
<evidence type="ECO:0000313" key="3">
    <source>
        <dbReference type="Proteomes" id="UP000265750"/>
    </source>
</evidence>
<sequence length="450" mass="46965">MSGFKARLAQTTFLVLIGASAAQAGGFQRGTADTDVLYDATPVTTRLGFTYVNPARGFDRVEGVSGDFGDYTGTYVIPSAALKLGNDTVACVGNYVEAFAAEGDYSSLPGGAQPAAFPGGSRVRDLEFDSDEISATCRLSYMSNGMRFSLLGGVFGEDFNFNGTSLATRNIGATLPASLQAALGAFGGQLLLPVALTADTSADFKPGFRIGAAFEIPAIALRAQVLYRSEVEHDDILGTGTLLAANDAFVQLADGRQLSIPTAAAFLAQQGINVPPSLIAALPTGGTVLASNLPASLNTATSPQSLYINAQTGIAEGTLLLGSFRWTDWSTNRAVVTTVAGNSNVSPYYWDDGYTATIGIGRAFNENVSGSISIGYDSGVSTGAETTYTDLYTLSGGLALKNNDWAELRVGGLIGYWTDGEQRRTSGALFDADVGDDWVYAANVSLKLTF</sequence>
<evidence type="ECO:0000256" key="1">
    <source>
        <dbReference type="SAM" id="SignalP"/>
    </source>
</evidence>
<evidence type="ECO:0000313" key="2">
    <source>
        <dbReference type="EMBL" id="RIY03423.1"/>
    </source>
</evidence>
<dbReference type="Gene3D" id="2.40.160.60">
    <property type="entry name" value="Outer membrane protein transport protein (OMPP1/FadL/TodX)"/>
    <property type="match status" value="1"/>
</dbReference>
<organism evidence="2 3">
    <name type="scientific">Aureimonas flava</name>
    <dbReference type="NCBI Taxonomy" id="2320271"/>
    <lineage>
        <taxon>Bacteria</taxon>
        <taxon>Pseudomonadati</taxon>
        <taxon>Pseudomonadota</taxon>
        <taxon>Alphaproteobacteria</taxon>
        <taxon>Hyphomicrobiales</taxon>
        <taxon>Aurantimonadaceae</taxon>
        <taxon>Aureimonas</taxon>
    </lineage>
</organism>
<dbReference type="AlphaFoldDB" id="A0A3A1WQT1"/>